<name>A0AAE0FKD2_9CHLO</name>
<dbReference type="EMBL" id="LGRX02017005">
    <property type="protein sequence ID" value="KAK3261299.1"/>
    <property type="molecule type" value="Genomic_DNA"/>
</dbReference>
<organism evidence="1 2">
    <name type="scientific">Cymbomonas tetramitiformis</name>
    <dbReference type="NCBI Taxonomy" id="36881"/>
    <lineage>
        <taxon>Eukaryota</taxon>
        <taxon>Viridiplantae</taxon>
        <taxon>Chlorophyta</taxon>
        <taxon>Pyramimonadophyceae</taxon>
        <taxon>Pyramimonadales</taxon>
        <taxon>Pyramimonadaceae</taxon>
        <taxon>Cymbomonas</taxon>
    </lineage>
</organism>
<dbReference type="AlphaFoldDB" id="A0AAE0FKD2"/>
<sequence>RQHSFAPEFCPSVLLSLVAKPLAARAKRDRLHQQYGLLRSLWPSKARRHLLKVLVLKLFRVCFWPIVEPSYDIRARSVHSHPELGNPVVLRTFRIGTVSFTAPNPNDVGITLICSTCRVNQIPPTLTGRIHLAATGTSRPSLATPSCPCVSLLAESVSQCDLAMEGK</sequence>
<protein>
    <submittedName>
        <fullName evidence="1">Uncharacterized protein</fullName>
    </submittedName>
</protein>
<accession>A0AAE0FKD2</accession>
<feature type="non-terminal residue" evidence="1">
    <location>
        <position position="1"/>
    </location>
</feature>
<evidence type="ECO:0000313" key="2">
    <source>
        <dbReference type="Proteomes" id="UP001190700"/>
    </source>
</evidence>
<reference evidence="1 2" key="1">
    <citation type="journal article" date="2015" name="Genome Biol. Evol.">
        <title>Comparative Genomics of a Bacterivorous Green Alga Reveals Evolutionary Causalities and Consequences of Phago-Mixotrophic Mode of Nutrition.</title>
        <authorList>
            <person name="Burns J.A."/>
            <person name="Paasch A."/>
            <person name="Narechania A."/>
            <person name="Kim E."/>
        </authorList>
    </citation>
    <scope>NUCLEOTIDE SEQUENCE [LARGE SCALE GENOMIC DNA]</scope>
    <source>
        <strain evidence="1 2">PLY_AMNH</strain>
    </source>
</reference>
<comment type="caution">
    <text evidence="1">The sequence shown here is derived from an EMBL/GenBank/DDBJ whole genome shotgun (WGS) entry which is preliminary data.</text>
</comment>
<evidence type="ECO:0000313" key="1">
    <source>
        <dbReference type="EMBL" id="KAK3261299.1"/>
    </source>
</evidence>
<dbReference type="Proteomes" id="UP001190700">
    <property type="component" value="Unassembled WGS sequence"/>
</dbReference>
<keyword evidence="2" id="KW-1185">Reference proteome</keyword>
<gene>
    <name evidence="1" type="ORF">CYMTET_29785</name>
</gene>
<proteinExistence type="predicted"/>